<comment type="caution">
    <text evidence="2">The sequence shown here is derived from an EMBL/GenBank/DDBJ whole genome shotgun (WGS) entry which is preliminary data.</text>
</comment>
<dbReference type="OrthoDB" id="6665806at2759"/>
<keyword evidence="3" id="KW-1185">Reference proteome</keyword>
<feature type="region of interest" description="Disordered" evidence="1">
    <location>
        <begin position="1"/>
        <end position="26"/>
    </location>
</feature>
<proteinExistence type="predicted"/>
<feature type="compositionally biased region" description="Polar residues" evidence="1">
    <location>
        <begin position="14"/>
        <end position="24"/>
    </location>
</feature>
<gene>
    <name evidence="2" type="ORF">Cfor_12072</name>
</gene>
<evidence type="ECO:0000313" key="2">
    <source>
        <dbReference type="EMBL" id="GFG34840.1"/>
    </source>
</evidence>
<feature type="region of interest" description="Disordered" evidence="1">
    <location>
        <begin position="49"/>
        <end position="80"/>
    </location>
</feature>
<protein>
    <submittedName>
        <fullName evidence="2">Uncharacterized protein</fullName>
    </submittedName>
</protein>
<feature type="compositionally biased region" description="Basic and acidic residues" evidence="1">
    <location>
        <begin position="56"/>
        <end position="70"/>
    </location>
</feature>
<name>A0A6L2PT82_COPFO</name>
<evidence type="ECO:0000313" key="3">
    <source>
        <dbReference type="Proteomes" id="UP000502823"/>
    </source>
</evidence>
<dbReference type="AlphaFoldDB" id="A0A6L2PT82"/>
<dbReference type="EMBL" id="BLKM01000504">
    <property type="protein sequence ID" value="GFG34840.1"/>
    <property type="molecule type" value="Genomic_DNA"/>
</dbReference>
<dbReference type="Proteomes" id="UP000502823">
    <property type="component" value="Unassembled WGS sequence"/>
</dbReference>
<evidence type="ECO:0000256" key="1">
    <source>
        <dbReference type="SAM" id="MobiDB-lite"/>
    </source>
</evidence>
<sequence>MDIIKVEDGAGVDTQPTASPSDKQAANIKVEDTLEPFTFVAVKQEVEESWDDYEAKEEFKNEDTADKPDIGPEGTLPEQTSYEQPLRIATFKKPVSAFIKKAISIFFSVSHVAMIQEDDTAGGSSMQLVKTRFTLPNSGFLSNILISEYRRNMKTGVKLYKAALCGCRLQEKERNMRTVLQK</sequence>
<dbReference type="InParanoid" id="A0A6L2PT82"/>
<organism evidence="2 3">
    <name type="scientific">Coptotermes formosanus</name>
    <name type="common">Formosan subterranean termite</name>
    <dbReference type="NCBI Taxonomy" id="36987"/>
    <lineage>
        <taxon>Eukaryota</taxon>
        <taxon>Metazoa</taxon>
        <taxon>Ecdysozoa</taxon>
        <taxon>Arthropoda</taxon>
        <taxon>Hexapoda</taxon>
        <taxon>Insecta</taxon>
        <taxon>Pterygota</taxon>
        <taxon>Neoptera</taxon>
        <taxon>Polyneoptera</taxon>
        <taxon>Dictyoptera</taxon>
        <taxon>Blattodea</taxon>
        <taxon>Blattoidea</taxon>
        <taxon>Termitoidae</taxon>
        <taxon>Rhinotermitidae</taxon>
        <taxon>Coptotermes</taxon>
    </lineage>
</organism>
<reference evidence="3" key="1">
    <citation type="submission" date="2020-01" db="EMBL/GenBank/DDBJ databases">
        <title>Draft genome sequence of the Termite Coptotermes fromosanus.</title>
        <authorList>
            <person name="Itakura S."/>
            <person name="Yosikawa Y."/>
            <person name="Umezawa K."/>
        </authorList>
    </citation>
    <scope>NUCLEOTIDE SEQUENCE [LARGE SCALE GENOMIC DNA]</scope>
</reference>
<accession>A0A6L2PT82</accession>